<dbReference type="PANTHER" id="PTHR33745:SF3">
    <property type="entry name" value="RSBT CO-ANTAGONIST PROTEIN RSBRC"/>
    <property type="match status" value="1"/>
</dbReference>
<feature type="domain" description="STAS" evidence="4">
    <location>
        <begin position="143"/>
        <end position="254"/>
    </location>
</feature>
<dbReference type="Proteomes" id="UP000245657">
    <property type="component" value="Unassembled WGS sequence"/>
</dbReference>
<dbReference type="Gene3D" id="3.30.750.24">
    <property type="entry name" value="STAS domain"/>
    <property type="match status" value="1"/>
</dbReference>
<accession>A0A2V2N3X6</accession>
<dbReference type="InterPro" id="IPR000014">
    <property type="entry name" value="PAS"/>
</dbReference>
<dbReference type="GeneID" id="97548295"/>
<proteinExistence type="predicted"/>
<dbReference type="AlphaFoldDB" id="A0A2V2N3X6"/>
<protein>
    <recommendedName>
        <fullName evidence="7">Anti-anti-sigma factor</fullName>
    </recommendedName>
</protein>
<dbReference type="PROSITE" id="PS50801">
    <property type="entry name" value="STAS"/>
    <property type="match status" value="1"/>
</dbReference>
<name>A0A2V2N3X6_9EURY</name>
<evidence type="ECO:0000256" key="1">
    <source>
        <dbReference type="ARBA" id="ARBA00022553"/>
    </source>
</evidence>
<dbReference type="InterPro" id="IPR051932">
    <property type="entry name" value="Bact_StressResp_Reg"/>
</dbReference>
<dbReference type="CDD" id="cd07041">
    <property type="entry name" value="STAS_RsbR_RsbS_like"/>
    <property type="match status" value="1"/>
</dbReference>
<dbReference type="GO" id="GO:0006355">
    <property type="term" value="P:regulation of DNA-templated transcription"/>
    <property type="evidence" value="ECO:0007669"/>
    <property type="project" value="InterPro"/>
</dbReference>
<reference evidence="5 6" key="1">
    <citation type="submission" date="2018-05" db="EMBL/GenBank/DDBJ databases">
        <title>Draft genome of Methanospirillum lacunae Ki8-1.</title>
        <authorList>
            <person name="Dueholm M.S."/>
            <person name="Nielsen P.H."/>
            <person name="Bakmann L.F."/>
            <person name="Otzen D.E."/>
        </authorList>
    </citation>
    <scope>NUCLEOTIDE SEQUENCE [LARGE SCALE GENOMIC DNA]</scope>
    <source>
        <strain evidence="5 6">Ki8-1</strain>
    </source>
</reference>
<comment type="caution">
    <text evidence="5">The sequence shown here is derived from an EMBL/GenBank/DDBJ whole genome shotgun (WGS) entry which is preliminary data.</text>
</comment>
<dbReference type="NCBIfam" id="TIGR00229">
    <property type="entry name" value="sensory_box"/>
    <property type="match status" value="1"/>
</dbReference>
<feature type="compositionally biased region" description="Basic and acidic residues" evidence="2">
    <location>
        <begin position="271"/>
        <end position="284"/>
    </location>
</feature>
<gene>
    <name evidence="5" type="ORF">DK846_15655</name>
</gene>
<dbReference type="CDD" id="cd00130">
    <property type="entry name" value="PAS"/>
    <property type="match status" value="1"/>
</dbReference>
<dbReference type="Pfam" id="PF00989">
    <property type="entry name" value="PAS"/>
    <property type="match status" value="1"/>
</dbReference>
<dbReference type="InterPro" id="IPR013767">
    <property type="entry name" value="PAS_fold"/>
</dbReference>
<dbReference type="Gene3D" id="3.30.450.20">
    <property type="entry name" value="PAS domain"/>
    <property type="match status" value="1"/>
</dbReference>
<dbReference type="EMBL" id="QGMY01000016">
    <property type="protein sequence ID" value="PWR70171.1"/>
    <property type="molecule type" value="Genomic_DNA"/>
</dbReference>
<feature type="domain" description="PAS" evidence="3">
    <location>
        <begin position="12"/>
        <end position="52"/>
    </location>
</feature>
<keyword evidence="1" id="KW-0597">Phosphoprotein</keyword>
<feature type="region of interest" description="Disordered" evidence="2">
    <location>
        <begin position="271"/>
        <end position="297"/>
    </location>
</feature>
<keyword evidence="6" id="KW-1185">Reference proteome</keyword>
<evidence type="ECO:0000259" key="4">
    <source>
        <dbReference type="PROSITE" id="PS50801"/>
    </source>
</evidence>
<evidence type="ECO:0000259" key="3">
    <source>
        <dbReference type="PROSITE" id="PS50112"/>
    </source>
</evidence>
<dbReference type="PANTHER" id="PTHR33745">
    <property type="entry name" value="RSBT ANTAGONIST PROTEIN RSBS-RELATED"/>
    <property type="match status" value="1"/>
</dbReference>
<evidence type="ECO:0000256" key="2">
    <source>
        <dbReference type="SAM" id="MobiDB-lite"/>
    </source>
</evidence>
<dbReference type="InterPro" id="IPR035965">
    <property type="entry name" value="PAS-like_dom_sf"/>
</dbReference>
<dbReference type="RefSeq" id="WP_109969933.1">
    <property type="nucleotide sequence ID" value="NZ_CP176093.1"/>
</dbReference>
<sequence length="297" mass="33746">MSNRTTNVDPFEIIQTVDEPLFVLNESYEIVFGNRAFDTTFGVGRADIEGKSIYSIGGGMFDLPIMKEKLEQVFRERKTIESFELDHVFPKVGRRTFTINASLMRRYGNANSEQMVVRFIDITEKLSAERAIRQKTQEILELSTPISKIWDEILILPLIGTLDTIRADKMIAQLLDAIRRESARYIIMDGTAVQSMDETGARNIIKATVAIKLLGAHVIMTGIKPEVAMTMVQLGIELRDIETRATLQEGVQYALESRGYLIMHKGSIREEQQISNSRDSDRQPKSTLRLISPYREP</sequence>
<evidence type="ECO:0008006" key="7">
    <source>
        <dbReference type="Google" id="ProtNLM"/>
    </source>
</evidence>
<dbReference type="InterPro" id="IPR002645">
    <property type="entry name" value="STAS_dom"/>
</dbReference>
<dbReference type="InterPro" id="IPR036513">
    <property type="entry name" value="STAS_dom_sf"/>
</dbReference>
<organism evidence="5 6">
    <name type="scientific">Methanospirillum lacunae</name>
    <dbReference type="NCBI Taxonomy" id="668570"/>
    <lineage>
        <taxon>Archaea</taxon>
        <taxon>Methanobacteriati</taxon>
        <taxon>Methanobacteriota</taxon>
        <taxon>Stenosarchaea group</taxon>
        <taxon>Methanomicrobia</taxon>
        <taxon>Methanomicrobiales</taxon>
        <taxon>Methanospirillaceae</taxon>
        <taxon>Methanospirillum</taxon>
    </lineage>
</organism>
<evidence type="ECO:0000313" key="5">
    <source>
        <dbReference type="EMBL" id="PWR70171.1"/>
    </source>
</evidence>
<dbReference type="OrthoDB" id="123962at2157"/>
<evidence type="ECO:0000313" key="6">
    <source>
        <dbReference type="Proteomes" id="UP000245657"/>
    </source>
</evidence>
<dbReference type="SUPFAM" id="SSF55785">
    <property type="entry name" value="PYP-like sensor domain (PAS domain)"/>
    <property type="match status" value="1"/>
</dbReference>
<dbReference type="Pfam" id="PF01740">
    <property type="entry name" value="STAS"/>
    <property type="match status" value="1"/>
</dbReference>
<dbReference type="SUPFAM" id="SSF52091">
    <property type="entry name" value="SpoIIaa-like"/>
    <property type="match status" value="1"/>
</dbReference>
<dbReference type="PROSITE" id="PS50112">
    <property type="entry name" value="PAS"/>
    <property type="match status" value="1"/>
</dbReference>